<dbReference type="Proteomes" id="UP000189545">
    <property type="component" value="Chromosome"/>
</dbReference>
<protein>
    <submittedName>
        <fullName evidence="2">Uncharacterized protein</fullName>
    </submittedName>
</protein>
<gene>
    <name evidence="2" type="ORF">Sps_01678</name>
</gene>
<name>A0A1S6HMU2_9GAMM</name>
<sequence length="80" mass="9464">MFLLLSVNLIKIALSFEFIGLFIILRLEVYLNMRHKCDLVNFFEISLHYIRSTYASQLTCSLVGNLYYFTDLKGIHYEFS</sequence>
<accession>A0A1S6HMU2</accession>
<evidence type="ECO:0000313" key="3">
    <source>
        <dbReference type="Proteomes" id="UP000189545"/>
    </source>
</evidence>
<dbReference type="KEGG" id="spsw:Sps_01678"/>
<reference evidence="2 3" key="1">
    <citation type="submission" date="2016-03" db="EMBL/GenBank/DDBJ databases">
        <title>Complete genome sequence of Shewanella psychrophila WP2, a deep sea bacterium isolated from west Pacific sediment.</title>
        <authorList>
            <person name="Xu G."/>
            <person name="Jian H."/>
        </authorList>
    </citation>
    <scope>NUCLEOTIDE SEQUENCE [LARGE SCALE GENOMIC DNA]</scope>
    <source>
        <strain evidence="2 3">WP2</strain>
    </source>
</reference>
<keyword evidence="3" id="KW-1185">Reference proteome</keyword>
<dbReference type="STRING" id="225848.Sps_01678"/>
<keyword evidence="1" id="KW-0472">Membrane</keyword>
<keyword evidence="1" id="KW-0812">Transmembrane</keyword>
<proteinExistence type="predicted"/>
<evidence type="ECO:0000256" key="1">
    <source>
        <dbReference type="SAM" id="Phobius"/>
    </source>
</evidence>
<evidence type="ECO:0000313" key="2">
    <source>
        <dbReference type="EMBL" id="AQS36843.1"/>
    </source>
</evidence>
<keyword evidence="1" id="KW-1133">Transmembrane helix</keyword>
<organism evidence="2 3">
    <name type="scientific">Shewanella psychrophila</name>
    <dbReference type="NCBI Taxonomy" id="225848"/>
    <lineage>
        <taxon>Bacteria</taxon>
        <taxon>Pseudomonadati</taxon>
        <taxon>Pseudomonadota</taxon>
        <taxon>Gammaproteobacteria</taxon>
        <taxon>Alteromonadales</taxon>
        <taxon>Shewanellaceae</taxon>
        <taxon>Shewanella</taxon>
    </lineage>
</organism>
<dbReference type="EMBL" id="CP014782">
    <property type="protein sequence ID" value="AQS36843.1"/>
    <property type="molecule type" value="Genomic_DNA"/>
</dbReference>
<dbReference type="AlphaFoldDB" id="A0A1S6HMU2"/>
<feature type="transmembrane region" description="Helical" evidence="1">
    <location>
        <begin position="6"/>
        <end position="25"/>
    </location>
</feature>